<keyword evidence="1" id="KW-0732">Signal</keyword>
<protein>
    <submittedName>
        <fullName evidence="2">Uncharacterized protein</fullName>
    </submittedName>
</protein>
<gene>
    <name evidence="2" type="ORF">CTA1_12948</name>
</gene>
<organism evidence="2 3">
    <name type="scientific">Colletotrichum tanaceti</name>
    <dbReference type="NCBI Taxonomy" id="1306861"/>
    <lineage>
        <taxon>Eukaryota</taxon>
        <taxon>Fungi</taxon>
        <taxon>Dikarya</taxon>
        <taxon>Ascomycota</taxon>
        <taxon>Pezizomycotina</taxon>
        <taxon>Sordariomycetes</taxon>
        <taxon>Hypocreomycetidae</taxon>
        <taxon>Glomerellales</taxon>
        <taxon>Glomerellaceae</taxon>
        <taxon>Colletotrichum</taxon>
        <taxon>Colletotrichum destructivum species complex</taxon>
    </lineage>
</organism>
<accession>A0A4U6WZ28</accession>
<dbReference type="EMBL" id="PJEX01001082">
    <property type="protein sequence ID" value="TKW48388.1"/>
    <property type="molecule type" value="Genomic_DNA"/>
</dbReference>
<proteinExistence type="predicted"/>
<evidence type="ECO:0000256" key="1">
    <source>
        <dbReference type="SAM" id="SignalP"/>
    </source>
</evidence>
<feature type="chain" id="PRO_5020487826" evidence="1">
    <location>
        <begin position="22"/>
        <end position="98"/>
    </location>
</feature>
<evidence type="ECO:0000313" key="2">
    <source>
        <dbReference type="EMBL" id="TKW48388.1"/>
    </source>
</evidence>
<feature type="signal peptide" evidence="1">
    <location>
        <begin position="1"/>
        <end position="21"/>
    </location>
</feature>
<dbReference type="AlphaFoldDB" id="A0A4U6WZ28"/>
<reference evidence="2 3" key="1">
    <citation type="journal article" date="2019" name="PLoS ONE">
        <title>Comparative genome analysis indicates high evolutionary potential of pathogenicity genes in Colletotrichum tanaceti.</title>
        <authorList>
            <person name="Lelwala R.V."/>
            <person name="Korhonen P.K."/>
            <person name="Young N.D."/>
            <person name="Scott J.B."/>
            <person name="Ades P.A."/>
            <person name="Gasser R.B."/>
            <person name="Taylor P.W.J."/>
        </authorList>
    </citation>
    <scope>NUCLEOTIDE SEQUENCE [LARGE SCALE GENOMIC DNA]</scope>
    <source>
        <strain evidence="2">BRIP57314</strain>
    </source>
</reference>
<keyword evidence="3" id="KW-1185">Reference proteome</keyword>
<dbReference type="STRING" id="1306861.A0A4U6WZ28"/>
<evidence type="ECO:0000313" key="3">
    <source>
        <dbReference type="Proteomes" id="UP000310108"/>
    </source>
</evidence>
<dbReference type="OrthoDB" id="4691160at2759"/>
<dbReference type="Proteomes" id="UP000310108">
    <property type="component" value="Unassembled WGS sequence"/>
</dbReference>
<sequence length="98" mass="10255">MFPTTVLAGAVALLLGTVAEAAVTPAPSNVPVLLQAASDRQISDFRIWSEVGCGETGNLGVWTMTQMQANVCYSGLSPLNNNVKFIRANSVADGCARK</sequence>
<comment type="caution">
    <text evidence="2">The sequence shown here is derived from an EMBL/GenBank/DDBJ whole genome shotgun (WGS) entry which is preliminary data.</text>
</comment>
<name>A0A4U6WZ28_9PEZI</name>